<dbReference type="CDD" id="cd02430">
    <property type="entry name" value="PTH2"/>
    <property type="match status" value="1"/>
</dbReference>
<dbReference type="SUPFAM" id="SSF102462">
    <property type="entry name" value="Peptidyl-tRNA hydrolase II"/>
    <property type="match status" value="1"/>
</dbReference>
<keyword evidence="5 9" id="KW-0378">Hydrolase</keyword>
<keyword evidence="4 9" id="KW-0963">Cytoplasm</keyword>
<evidence type="ECO:0000313" key="11">
    <source>
        <dbReference type="Proteomes" id="UP000317158"/>
    </source>
</evidence>
<dbReference type="GO" id="GO:0006412">
    <property type="term" value="P:translation"/>
    <property type="evidence" value="ECO:0007669"/>
    <property type="project" value="UniProtKB-UniRule"/>
</dbReference>
<dbReference type="Proteomes" id="UP000317158">
    <property type="component" value="Unassembled WGS sequence"/>
</dbReference>
<dbReference type="AlphaFoldDB" id="A0A520KRT5"/>
<dbReference type="FunFam" id="3.40.1490.10:FF:000001">
    <property type="entry name" value="Peptidyl-tRNA hydrolase 2"/>
    <property type="match status" value="1"/>
</dbReference>
<evidence type="ECO:0000256" key="6">
    <source>
        <dbReference type="ARBA" id="ARBA00038050"/>
    </source>
</evidence>
<dbReference type="Pfam" id="PF01981">
    <property type="entry name" value="PTH2"/>
    <property type="match status" value="1"/>
</dbReference>
<dbReference type="Gene3D" id="3.40.1490.10">
    <property type="entry name" value="Bit1"/>
    <property type="match status" value="1"/>
</dbReference>
<evidence type="ECO:0000256" key="3">
    <source>
        <dbReference type="ARBA" id="ARBA00013260"/>
    </source>
</evidence>
<evidence type="ECO:0000256" key="9">
    <source>
        <dbReference type="HAMAP-Rule" id="MF_00628"/>
    </source>
</evidence>
<dbReference type="EC" id="3.1.1.29" evidence="3 9"/>
<protein>
    <recommendedName>
        <fullName evidence="8 9">Peptidyl-tRNA hydrolase</fullName>
        <shortName evidence="9">PTH</shortName>
        <ecNumber evidence="3 9">3.1.1.29</ecNumber>
    </recommendedName>
</protein>
<dbReference type="GO" id="GO:0004045">
    <property type="term" value="F:peptidyl-tRNA hydrolase activity"/>
    <property type="evidence" value="ECO:0007669"/>
    <property type="project" value="UniProtKB-UniRule"/>
</dbReference>
<comment type="subcellular location">
    <subcellularLocation>
        <location evidence="2 9">Cytoplasm</location>
    </subcellularLocation>
</comment>
<dbReference type="PANTHER" id="PTHR12649:SF11">
    <property type="entry name" value="PEPTIDYL-TRNA HYDROLASE 2, MITOCHONDRIAL"/>
    <property type="match status" value="1"/>
</dbReference>
<organism evidence="10 11">
    <name type="scientific">Methanoliparum thermophilum</name>
    <dbReference type="NCBI Taxonomy" id="2491083"/>
    <lineage>
        <taxon>Archaea</taxon>
        <taxon>Methanobacteriati</taxon>
        <taxon>Methanobacteriota</taxon>
        <taxon>Candidatus Methanoliparia</taxon>
        <taxon>Candidatus Methanoliparales</taxon>
        <taxon>Candidatus Methanoliparaceae</taxon>
        <taxon>Candidatus Methanoliparum</taxon>
    </lineage>
</organism>
<dbReference type="HAMAP" id="MF_00628">
    <property type="entry name" value="Pept_tRNA_hydro_arch"/>
    <property type="match status" value="1"/>
</dbReference>
<evidence type="ECO:0000256" key="7">
    <source>
        <dbReference type="ARBA" id="ARBA00048707"/>
    </source>
</evidence>
<reference evidence="10 11" key="1">
    <citation type="journal article" date="2019" name="Nat. Microbiol.">
        <title>Wide diversity of methane and short-chain alkane metabolisms in uncultured archaea.</title>
        <authorList>
            <person name="Borrel G."/>
            <person name="Adam P.S."/>
            <person name="McKay L.J."/>
            <person name="Chen L.X."/>
            <person name="Sierra-Garcia I.N."/>
            <person name="Sieber C.M."/>
            <person name="Letourneur Q."/>
            <person name="Ghozlane A."/>
            <person name="Andersen G.L."/>
            <person name="Li W.J."/>
            <person name="Hallam S.J."/>
            <person name="Muyzer G."/>
            <person name="de Oliveira V.M."/>
            <person name="Inskeep W.P."/>
            <person name="Banfield J.F."/>
            <person name="Gribaldo S."/>
        </authorList>
    </citation>
    <scope>NUCLEOTIDE SEQUENCE [LARGE SCALE GENOMIC DNA]</scope>
    <source>
        <strain evidence="10">NM1a</strain>
    </source>
</reference>
<evidence type="ECO:0000256" key="8">
    <source>
        <dbReference type="ARBA" id="ARBA00050038"/>
    </source>
</evidence>
<dbReference type="GO" id="GO:0005829">
    <property type="term" value="C:cytosol"/>
    <property type="evidence" value="ECO:0007669"/>
    <property type="project" value="TreeGrafter"/>
</dbReference>
<comment type="caution">
    <text evidence="10">The sequence shown here is derived from an EMBL/GenBank/DDBJ whole genome shotgun (WGS) entry which is preliminary data.</text>
</comment>
<comment type="function">
    <text evidence="1 9">The natural substrate for this enzyme may be peptidyl-tRNAs which drop off the ribosome during protein synthesis.</text>
</comment>
<dbReference type="NCBIfam" id="TIGR00283">
    <property type="entry name" value="arch_pth2"/>
    <property type="match status" value="1"/>
</dbReference>
<proteinExistence type="inferred from homology"/>
<accession>A0A520KRT5</accession>
<evidence type="ECO:0000256" key="2">
    <source>
        <dbReference type="ARBA" id="ARBA00004496"/>
    </source>
</evidence>
<comment type="similarity">
    <text evidence="6 9">Belongs to the PTH2 family.</text>
</comment>
<evidence type="ECO:0000256" key="5">
    <source>
        <dbReference type="ARBA" id="ARBA00022801"/>
    </source>
</evidence>
<dbReference type="InterPro" id="IPR002833">
    <property type="entry name" value="PTH2"/>
</dbReference>
<dbReference type="InterPro" id="IPR034759">
    <property type="entry name" value="Pept_tRNA_hydro_arch"/>
</dbReference>
<gene>
    <name evidence="9" type="primary">pth</name>
    <name evidence="10" type="ORF">EF806_03910</name>
</gene>
<name>A0A520KRT5_METT2</name>
<sequence length="114" mass="12528">MEYKQTIIIRTDLKLSKGKIAVQVAHAAVSSFLKAKFTVRRQWIKSGQKKIVLKVSSIEELLNLKEIAEGYKLPCSLIQDAGLTEIPPGTITALGIGPSRSSIIDKVTGHLRML</sequence>
<evidence type="ECO:0000256" key="1">
    <source>
        <dbReference type="ARBA" id="ARBA00003043"/>
    </source>
</evidence>
<comment type="catalytic activity">
    <reaction evidence="7 9">
        <text>an N-acyl-L-alpha-aminoacyl-tRNA + H2O = an N-acyl-L-amino acid + a tRNA + H(+)</text>
        <dbReference type="Rhea" id="RHEA:54448"/>
        <dbReference type="Rhea" id="RHEA-COMP:10123"/>
        <dbReference type="Rhea" id="RHEA-COMP:13883"/>
        <dbReference type="ChEBI" id="CHEBI:15377"/>
        <dbReference type="ChEBI" id="CHEBI:15378"/>
        <dbReference type="ChEBI" id="CHEBI:59874"/>
        <dbReference type="ChEBI" id="CHEBI:78442"/>
        <dbReference type="ChEBI" id="CHEBI:138191"/>
        <dbReference type="EC" id="3.1.1.29"/>
    </reaction>
</comment>
<evidence type="ECO:0000256" key="4">
    <source>
        <dbReference type="ARBA" id="ARBA00022490"/>
    </source>
</evidence>
<dbReference type="EMBL" id="RXIF01000006">
    <property type="protein sequence ID" value="RZN64499.1"/>
    <property type="molecule type" value="Genomic_DNA"/>
</dbReference>
<dbReference type="InterPro" id="IPR023476">
    <property type="entry name" value="Pep_tRNA_hydro_II_dom_sf"/>
</dbReference>
<evidence type="ECO:0000313" key="10">
    <source>
        <dbReference type="EMBL" id="RZN64499.1"/>
    </source>
</evidence>
<dbReference type="PANTHER" id="PTHR12649">
    <property type="entry name" value="PEPTIDYL-TRNA HYDROLASE 2"/>
    <property type="match status" value="1"/>
</dbReference>
<dbReference type="NCBIfam" id="NF003314">
    <property type="entry name" value="PRK04322.1"/>
    <property type="match status" value="1"/>
</dbReference>